<reference evidence="6" key="1">
    <citation type="journal article" date="2018" name="PLoS Negl. Trop. Dis.">
        <title>Sialome diversity of ticks revealed by RNAseq of single tick salivary glands.</title>
        <authorList>
            <person name="Perner J."/>
            <person name="Kropackova S."/>
            <person name="Kopacek P."/>
            <person name="Ribeiro J.M."/>
        </authorList>
    </citation>
    <scope>NUCLEOTIDE SEQUENCE</scope>
    <source>
        <strain evidence="6">Siblings of single egg batch collected in Ceske Budejovice</strain>
        <tissue evidence="6">Salivary glands</tissue>
    </source>
</reference>
<evidence type="ECO:0000313" key="6">
    <source>
        <dbReference type="EMBL" id="JAR90412.1"/>
    </source>
</evidence>
<dbReference type="PROSITE" id="PS50279">
    <property type="entry name" value="BPTI_KUNITZ_2"/>
    <property type="match status" value="1"/>
</dbReference>
<feature type="chain" id="PRO_5007542479" evidence="4">
    <location>
        <begin position="27"/>
        <end position="98"/>
    </location>
</feature>
<dbReference type="GO" id="GO:0005615">
    <property type="term" value="C:extracellular space"/>
    <property type="evidence" value="ECO:0007669"/>
    <property type="project" value="TreeGrafter"/>
</dbReference>
<name>A0A147BIW5_IXORI</name>
<keyword evidence="2" id="KW-0722">Serine protease inhibitor</keyword>
<dbReference type="InterPro" id="IPR050098">
    <property type="entry name" value="TFPI/VKTCI-like"/>
</dbReference>
<dbReference type="PRINTS" id="PR00759">
    <property type="entry name" value="BASICPTASE"/>
</dbReference>
<proteinExistence type="predicted"/>
<evidence type="ECO:0000256" key="2">
    <source>
        <dbReference type="ARBA" id="ARBA00022900"/>
    </source>
</evidence>
<keyword evidence="1" id="KW-0646">Protease inhibitor</keyword>
<evidence type="ECO:0000259" key="5">
    <source>
        <dbReference type="PROSITE" id="PS50279"/>
    </source>
</evidence>
<evidence type="ECO:0000256" key="4">
    <source>
        <dbReference type="SAM" id="SignalP"/>
    </source>
</evidence>
<dbReference type="PROSITE" id="PS51257">
    <property type="entry name" value="PROKAR_LIPOPROTEIN"/>
    <property type="match status" value="1"/>
</dbReference>
<sequence length="98" mass="11352">MKPKMQLLCAVALVVLACIVVDTARQERPKMPRICRLPPGEGRCRALLTVYSYNKTRRRCQKLEERGCPGEGNGFWGMEECQRTCEDNRRRSRPKIKN</sequence>
<feature type="domain" description="BPTI/Kunitz inhibitor" evidence="5">
    <location>
        <begin position="35"/>
        <end position="85"/>
    </location>
</feature>
<dbReference type="InterPro" id="IPR036880">
    <property type="entry name" value="Kunitz_BPTI_sf"/>
</dbReference>
<dbReference type="SUPFAM" id="SSF57362">
    <property type="entry name" value="BPTI-like"/>
    <property type="match status" value="1"/>
</dbReference>
<keyword evidence="4" id="KW-0732">Signal</keyword>
<keyword evidence="3" id="KW-1015">Disulfide bond</keyword>
<dbReference type="GO" id="GO:0004867">
    <property type="term" value="F:serine-type endopeptidase inhibitor activity"/>
    <property type="evidence" value="ECO:0007669"/>
    <property type="project" value="UniProtKB-KW"/>
</dbReference>
<evidence type="ECO:0000256" key="1">
    <source>
        <dbReference type="ARBA" id="ARBA00022690"/>
    </source>
</evidence>
<dbReference type="AlphaFoldDB" id="A0A147BIW5"/>
<accession>A0A147BIW5</accession>
<dbReference type="PANTHER" id="PTHR10083:SF374">
    <property type="entry name" value="BPTI_KUNITZ INHIBITOR DOMAIN-CONTAINING PROTEIN"/>
    <property type="match status" value="1"/>
</dbReference>
<dbReference type="EMBL" id="GEGO01004992">
    <property type="protein sequence ID" value="JAR90412.1"/>
    <property type="molecule type" value="Transcribed_RNA"/>
</dbReference>
<evidence type="ECO:0000256" key="3">
    <source>
        <dbReference type="ARBA" id="ARBA00023157"/>
    </source>
</evidence>
<dbReference type="Pfam" id="PF00014">
    <property type="entry name" value="Kunitz_BPTI"/>
    <property type="match status" value="1"/>
</dbReference>
<dbReference type="PANTHER" id="PTHR10083">
    <property type="entry name" value="KUNITZ-TYPE PROTEASE INHIBITOR-RELATED"/>
    <property type="match status" value="1"/>
</dbReference>
<feature type="signal peptide" evidence="4">
    <location>
        <begin position="1"/>
        <end position="26"/>
    </location>
</feature>
<dbReference type="Gene3D" id="4.10.410.10">
    <property type="entry name" value="Pancreatic trypsin inhibitor Kunitz domain"/>
    <property type="match status" value="1"/>
</dbReference>
<dbReference type="SMART" id="SM00131">
    <property type="entry name" value="KU"/>
    <property type="match status" value="1"/>
</dbReference>
<protein>
    <submittedName>
        <fullName evidence="6">Putative salivary kunitz domain protein</fullName>
    </submittedName>
</protein>
<organism evidence="6">
    <name type="scientific">Ixodes ricinus</name>
    <name type="common">Common tick</name>
    <name type="synonym">Acarus ricinus</name>
    <dbReference type="NCBI Taxonomy" id="34613"/>
    <lineage>
        <taxon>Eukaryota</taxon>
        <taxon>Metazoa</taxon>
        <taxon>Ecdysozoa</taxon>
        <taxon>Arthropoda</taxon>
        <taxon>Chelicerata</taxon>
        <taxon>Arachnida</taxon>
        <taxon>Acari</taxon>
        <taxon>Parasitiformes</taxon>
        <taxon>Ixodida</taxon>
        <taxon>Ixodoidea</taxon>
        <taxon>Ixodidae</taxon>
        <taxon>Ixodinae</taxon>
        <taxon>Ixodes</taxon>
    </lineage>
</organism>
<dbReference type="InterPro" id="IPR002223">
    <property type="entry name" value="Kunitz_BPTI"/>
</dbReference>